<dbReference type="SUPFAM" id="SSF56954">
    <property type="entry name" value="Outer membrane efflux proteins (OEP)"/>
    <property type="match status" value="1"/>
</dbReference>
<evidence type="ECO:0000313" key="1">
    <source>
        <dbReference type="EMBL" id="KFB66826.1"/>
    </source>
</evidence>
<dbReference type="STRING" id="1457154.CAPSK01_003765"/>
<accession>A0A084XWI2</accession>
<sequence>MGGTDYLSLLETQRSYHRYLDDYQKIRMEFFRGYISLFQALGGGLKAERRAPADDEAIPVVYEGSQASTDTFWQVELAGLYHRSTIDATWRDLRNRYPFFMEGRSLQPRLKGRIEEDDDVQQSWYQLYIANFNSQVEAEEYCLTLKADQQRCRVVSPETDTTLLDNARPRRPGT</sequence>
<comment type="caution">
    <text evidence="1">The sequence shown here is derived from an EMBL/GenBank/DDBJ whole genome shotgun (WGS) entry which is preliminary data.</text>
</comment>
<evidence type="ECO:0008006" key="3">
    <source>
        <dbReference type="Google" id="ProtNLM"/>
    </source>
</evidence>
<protein>
    <recommendedName>
        <fullName evidence="3">SPOR domain-containing protein</fullName>
    </recommendedName>
</protein>
<dbReference type="Proteomes" id="UP000019812">
    <property type="component" value="Unassembled WGS sequence"/>
</dbReference>
<reference evidence="1 2" key="1">
    <citation type="submission" date="2014-07" db="EMBL/GenBank/DDBJ databases">
        <title>Expanding our view of genomic diversity in Candidatus Accumulibacter clades.</title>
        <authorList>
            <person name="Skennerton C.T."/>
            <person name="Barr J.J."/>
            <person name="Slater F.R."/>
            <person name="Bond P.L."/>
            <person name="Tyson G.W."/>
        </authorList>
    </citation>
    <scope>NUCLEOTIDE SEQUENCE [LARGE SCALE GENOMIC DNA]</scope>
    <source>
        <strain evidence="2">SK-01</strain>
    </source>
</reference>
<proteinExistence type="predicted"/>
<name>A0A084XWI2_9PROT</name>
<dbReference type="EMBL" id="JDSS02000037">
    <property type="protein sequence ID" value="KFB66826.1"/>
    <property type="molecule type" value="Genomic_DNA"/>
</dbReference>
<dbReference type="AlphaFoldDB" id="A0A084XWI2"/>
<gene>
    <name evidence="1" type="ORF">CAPSK01_003765</name>
</gene>
<evidence type="ECO:0000313" key="2">
    <source>
        <dbReference type="Proteomes" id="UP000019812"/>
    </source>
</evidence>
<organism evidence="1 2">
    <name type="scientific">Candidatus Accumulibacter vicinus</name>
    <dbReference type="NCBI Taxonomy" id="2954382"/>
    <lineage>
        <taxon>Bacteria</taxon>
        <taxon>Pseudomonadati</taxon>
        <taxon>Pseudomonadota</taxon>
        <taxon>Betaproteobacteria</taxon>
        <taxon>Candidatus Accumulibacter</taxon>
    </lineage>
</organism>